<dbReference type="EMBL" id="CP049887">
    <property type="protein sequence ID" value="QIL49709.1"/>
    <property type="molecule type" value="Genomic_DNA"/>
</dbReference>
<dbReference type="AlphaFoldDB" id="A0A6G8AXL9"/>
<dbReference type="PROSITE" id="PS50893">
    <property type="entry name" value="ABC_TRANSPORTER_2"/>
    <property type="match status" value="1"/>
</dbReference>
<dbReference type="InterPro" id="IPR017871">
    <property type="entry name" value="ABC_transporter-like_CS"/>
</dbReference>
<dbReference type="PROSITE" id="PS00211">
    <property type="entry name" value="ABC_TRANSPORTER_1"/>
    <property type="match status" value="1"/>
</dbReference>
<evidence type="ECO:0000256" key="3">
    <source>
        <dbReference type="ARBA" id="ARBA00022840"/>
    </source>
</evidence>
<dbReference type="InterPro" id="IPR003593">
    <property type="entry name" value="AAA+_ATPase"/>
</dbReference>
<keyword evidence="3 5" id="KW-0067">ATP-binding</keyword>
<evidence type="ECO:0000313" key="5">
    <source>
        <dbReference type="EMBL" id="QIL49709.1"/>
    </source>
</evidence>
<evidence type="ECO:0000256" key="1">
    <source>
        <dbReference type="ARBA" id="ARBA00022448"/>
    </source>
</evidence>
<dbReference type="PANTHER" id="PTHR42781">
    <property type="entry name" value="SPERMIDINE/PUTRESCINE IMPORT ATP-BINDING PROTEIN POTA"/>
    <property type="match status" value="1"/>
</dbReference>
<dbReference type="GO" id="GO:0005524">
    <property type="term" value="F:ATP binding"/>
    <property type="evidence" value="ECO:0007669"/>
    <property type="project" value="UniProtKB-KW"/>
</dbReference>
<keyword evidence="6" id="KW-1185">Reference proteome</keyword>
<dbReference type="SMART" id="SM00382">
    <property type="entry name" value="AAA"/>
    <property type="match status" value="1"/>
</dbReference>
<dbReference type="GO" id="GO:0016887">
    <property type="term" value="F:ATP hydrolysis activity"/>
    <property type="evidence" value="ECO:0007669"/>
    <property type="project" value="InterPro"/>
</dbReference>
<accession>A0A6G8AXL9</accession>
<feature type="domain" description="ABC transporter" evidence="4">
    <location>
        <begin position="4"/>
        <end position="217"/>
    </location>
</feature>
<dbReference type="Gene3D" id="3.40.50.300">
    <property type="entry name" value="P-loop containing nucleotide triphosphate hydrolases"/>
    <property type="match status" value="1"/>
</dbReference>
<keyword evidence="2" id="KW-0547">Nucleotide-binding</keyword>
<sequence>MPLLELKNLYFKANDKSILTDISLTIDSGDFITISGPSGSGKSTLLKLIANMIPISSGDILFNHQPINQYLPTDYRKEVSYFFQSPVLFGKTVRDNLVFPYDIRQLPFNEERALFLLKSVNLKSADLTRAIDSLSGGEKQRVAFVRNLLFLPKILLLDEVTSALDQENKDILHKIIKDLNEEQNITILWVTHNQDEFNLSSKHITLVNGELAGDSHE</sequence>
<evidence type="ECO:0000259" key="4">
    <source>
        <dbReference type="PROSITE" id="PS50893"/>
    </source>
</evidence>
<dbReference type="Pfam" id="PF00005">
    <property type="entry name" value="ABC_tran"/>
    <property type="match status" value="1"/>
</dbReference>
<gene>
    <name evidence="5" type="ORF">G7082_01480</name>
</gene>
<protein>
    <submittedName>
        <fullName evidence="5">ATP-binding cassette domain-containing protein</fullName>
    </submittedName>
</protein>
<proteinExistence type="predicted"/>
<reference evidence="5 6" key="1">
    <citation type="submission" date="2020-03" db="EMBL/GenBank/DDBJ databases">
        <title>Vagococcus sp. nov., isolated from beetles.</title>
        <authorList>
            <person name="Hyun D.-W."/>
            <person name="Bae J.-W."/>
        </authorList>
    </citation>
    <scope>NUCLEOTIDE SEQUENCE [LARGE SCALE GENOMIC DNA]</scope>
    <source>
        <strain evidence="5 6">HDW17B</strain>
    </source>
</reference>
<evidence type="ECO:0000313" key="6">
    <source>
        <dbReference type="Proteomes" id="UP000501747"/>
    </source>
</evidence>
<dbReference type="InterPro" id="IPR050093">
    <property type="entry name" value="ABC_SmlMolc_Importer"/>
</dbReference>
<dbReference type="Proteomes" id="UP000501747">
    <property type="component" value="Chromosome"/>
</dbReference>
<name>A0A6G8AXL9_9ENTE</name>
<evidence type="ECO:0000256" key="2">
    <source>
        <dbReference type="ARBA" id="ARBA00022741"/>
    </source>
</evidence>
<dbReference type="SUPFAM" id="SSF52540">
    <property type="entry name" value="P-loop containing nucleoside triphosphate hydrolases"/>
    <property type="match status" value="1"/>
</dbReference>
<organism evidence="5 6">
    <name type="scientific">Vagococcus hydrophili</name>
    <dbReference type="NCBI Taxonomy" id="2714947"/>
    <lineage>
        <taxon>Bacteria</taxon>
        <taxon>Bacillati</taxon>
        <taxon>Bacillota</taxon>
        <taxon>Bacilli</taxon>
        <taxon>Lactobacillales</taxon>
        <taxon>Enterococcaceae</taxon>
        <taxon>Vagococcus</taxon>
    </lineage>
</organism>
<dbReference type="InterPro" id="IPR027417">
    <property type="entry name" value="P-loop_NTPase"/>
</dbReference>
<dbReference type="KEGG" id="vhy:G7082_01480"/>
<keyword evidence="1" id="KW-0813">Transport</keyword>
<dbReference type="PANTHER" id="PTHR42781:SF4">
    <property type="entry name" value="SPERMIDINE_PUTRESCINE IMPORT ATP-BINDING PROTEIN POTA"/>
    <property type="match status" value="1"/>
</dbReference>
<dbReference type="InterPro" id="IPR003439">
    <property type="entry name" value="ABC_transporter-like_ATP-bd"/>
</dbReference>